<dbReference type="PANTHER" id="PTHR40447">
    <property type="entry name" value="ANAEROBIC SULFITE REDUCTASE SUBUNIT A"/>
    <property type="match status" value="1"/>
</dbReference>
<sequence>MSTYYVPQVELQALLSGAEGISIFASSPDASMESLSCPRGDRSPKGFFLPAVESVGQYGPAATATETQADPVALVGVRACELRARSYLDQVLLAGDVEDPMYRRRRDRTVLVSCDCTDCAESCFCTQVGGEPFARDGYDVNLTSVDGGFLVDVATDAGRGWLGNGRASQLAEATDDQLARRDQLRREMTERVANQNQGVGPYTSDRPPALPNDGDEAWQAFAADCVECGACTHICPTCHCFYLYDQSVEPGVFERVRTWDSCLLSTYHRMAGGVNMKLTPRPRLLSRLANRVLHKFTYSPQQYSLVGCVGCGRCVDACVGAIDIREVVKELGQ</sequence>
<feature type="domain" description="4Fe-4S ferredoxin-type" evidence="1">
    <location>
        <begin position="216"/>
        <end position="246"/>
    </location>
</feature>
<dbReference type="EMBL" id="LAZR01012603">
    <property type="protein sequence ID" value="KKM25964.1"/>
    <property type="molecule type" value="Genomic_DNA"/>
</dbReference>
<organism evidence="2">
    <name type="scientific">marine sediment metagenome</name>
    <dbReference type="NCBI Taxonomy" id="412755"/>
    <lineage>
        <taxon>unclassified sequences</taxon>
        <taxon>metagenomes</taxon>
        <taxon>ecological metagenomes</taxon>
    </lineage>
</organism>
<evidence type="ECO:0000259" key="1">
    <source>
        <dbReference type="PROSITE" id="PS51379"/>
    </source>
</evidence>
<accession>A0A0F9J0L2</accession>
<dbReference type="AlphaFoldDB" id="A0A0F9J0L2"/>
<feature type="domain" description="4Fe-4S ferredoxin-type" evidence="1">
    <location>
        <begin position="298"/>
        <end position="327"/>
    </location>
</feature>
<dbReference type="PROSITE" id="PS00198">
    <property type="entry name" value="4FE4S_FER_1"/>
    <property type="match status" value="1"/>
</dbReference>
<gene>
    <name evidence="2" type="ORF">LCGC14_1589670</name>
</gene>
<proteinExistence type="predicted"/>
<name>A0A0F9J0L2_9ZZZZ</name>
<reference evidence="2" key="1">
    <citation type="journal article" date="2015" name="Nature">
        <title>Complex archaea that bridge the gap between prokaryotes and eukaryotes.</title>
        <authorList>
            <person name="Spang A."/>
            <person name="Saw J.H."/>
            <person name="Jorgensen S.L."/>
            <person name="Zaremba-Niedzwiedzka K."/>
            <person name="Martijn J."/>
            <person name="Lind A.E."/>
            <person name="van Eijk R."/>
            <person name="Schleper C."/>
            <person name="Guy L."/>
            <person name="Ettema T.J."/>
        </authorList>
    </citation>
    <scope>NUCLEOTIDE SEQUENCE</scope>
</reference>
<comment type="caution">
    <text evidence="2">The sequence shown here is derived from an EMBL/GenBank/DDBJ whole genome shotgun (WGS) entry which is preliminary data.</text>
</comment>
<dbReference type="PANTHER" id="PTHR40447:SF1">
    <property type="entry name" value="ANAEROBIC SULFITE REDUCTASE SUBUNIT A"/>
    <property type="match status" value="1"/>
</dbReference>
<dbReference type="Pfam" id="PF17179">
    <property type="entry name" value="Fer4_22"/>
    <property type="match status" value="1"/>
</dbReference>
<dbReference type="SUPFAM" id="SSF46548">
    <property type="entry name" value="alpha-helical ferredoxin"/>
    <property type="match status" value="1"/>
</dbReference>
<evidence type="ECO:0000313" key="2">
    <source>
        <dbReference type="EMBL" id="KKM25964.1"/>
    </source>
</evidence>
<protein>
    <recommendedName>
        <fullName evidence="1">4Fe-4S ferredoxin-type domain-containing protein</fullName>
    </recommendedName>
</protein>
<dbReference type="InterPro" id="IPR017900">
    <property type="entry name" value="4Fe4S_Fe_S_CS"/>
</dbReference>
<dbReference type="PROSITE" id="PS51379">
    <property type="entry name" value="4FE4S_FER_2"/>
    <property type="match status" value="2"/>
</dbReference>
<dbReference type="InterPro" id="IPR017896">
    <property type="entry name" value="4Fe4S_Fe-S-bd"/>
</dbReference>